<keyword evidence="3" id="KW-1185">Reference proteome</keyword>
<dbReference type="AlphaFoldDB" id="A0A852VX24"/>
<protein>
    <submittedName>
        <fullName evidence="2">Uncharacterized protein (DUF302 family)</fullName>
    </submittedName>
</protein>
<comment type="caution">
    <text evidence="2">The sequence shown here is derived from an EMBL/GenBank/DDBJ whole genome shotgun (WGS) entry which is preliminary data.</text>
</comment>
<dbReference type="InterPro" id="IPR016796">
    <property type="entry name" value="UCP021774"/>
</dbReference>
<sequence length="136" mass="14248">MQYAITTAVDAPFDETLAATREALADQGFGVLTEIDLAATLKAKVGADIDPHVILGACRPQLAEKAVAQEASIGLLLPCNIVVRADGNRRTLVEALDPDVMVGVTENEQLKDVASEARTRLDAALTALPTRVGSPA</sequence>
<dbReference type="PANTHER" id="PTHR38342">
    <property type="entry name" value="SLR5037 PROTEIN"/>
    <property type="match status" value="1"/>
</dbReference>
<dbReference type="Pfam" id="PF03625">
    <property type="entry name" value="DUF302"/>
    <property type="match status" value="1"/>
</dbReference>
<feature type="domain" description="DUF302" evidence="1">
    <location>
        <begin position="35"/>
        <end position="98"/>
    </location>
</feature>
<evidence type="ECO:0000313" key="3">
    <source>
        <dbReference type="Proteomes" id="UP000554054"/>
    </source>
</evidence>
<name>A0A852VX24_9MICO</name>
<dbReference type="RefSeq" id="WP_185991147.1">
    <property type="nucleotide sequence ID" value="NZ_JACCAE010000001.1"/>
</dbReference>
<dbReference type="PIRSF" id="PIRSF021774">
    <property type="entry name" value="UCP021774"/>
    <property type="match status" value="1"/>
</dbReference>
<evidence type="ECO:0000313" key="2">
    <source>
        <dbReference type="EMBL" id="NYF98325.1"/>
    </source>
</evidence>
<gene>
    <name evidence="2" type="ORF">BJY20_001717</name>
</gene>
<dbReference type="InterPro" id="IPR035923">
    <property type="entry name" value="TT1751-like_sf"/>
</dbReference>
<dbReference type="PANTHER" id="PTHR38342:SF1">
    <property type="entry name" value="SLR5037 PROTEIN"/>
    <property type="match status" value="1"/>
</dbReference>
<proteinExistence type="predicted"/>
<accession>A0A852VX24</accession>
<dbReference type="SUPFAM" id="SSF103247">
    <property type="entry name" value="TT1751-like"/>
    <property type="match status" value="1"/>
</dbReference>
<dbReference type="EMBL" id="JACCAE010000001">
    <property type="protein sequence ID" value="NYF98325.1"/>
    <property type="molecule type" value="Genomic_DNA"/>
</dbReference>
<dbReference type="InterPro" id="IPR005180">
    <property type="entry name" value="DUF302"/>
</dbReference>
<reference evidence="2 3" key="1">
    <citation type="submission" date="2020-07" db="EMBL/GenBank/DDBJ databases">
        <title>Sequencing the genomes of 1000 actinobacteria strains.</title>
        <authorList>
            <person name="Klenk H.-P."/>
        </authorList>
    </citation>
    <scope>NUCLEOTIDE SEQUENCE [LARGE SCALE GENOMIC DNA]</scope>
    <source>
        <strain evidence="2 3">DSM 26154</strain>
    </source>
</reference>
<dbReference type="Proteomes" id="UP000554054">
    <property type="component" value="Unassembled WGS sequence"/>
</dbReference>
<evidence type="ECO:0000259" key="1">
    <source>
        <dbReference type="Pfam" id="PF03625"/>
    </source>
</evidence>
<dbReference type="Gene3D" id="3.30.310.70">
    <property type="entry name" value="TT1751-like domain"/>
    <property type="match status" value="1"/>
</dbReference>
<organism evidence="2 3">
    <name type="scientific">Janibacter cremeus</name>
    <dbReference type="NCBI Taxonomy" id="1285192"/>
    <lineage>
        <taxon>Bacteria</taxon>
        <taxon>Bacillati</taxon>
        <taxon>Actinomycetota</taxon>
        <taxon>Actinomycetes</taxon>
        <taxon>Micrococcales</taxon>
        <taxon>Intrasporangiaceae</taxon>
        <taxon>Janibacter</taxon>
    </lineage>
</organism>
<dbReference type="CDD" id="cd14797">
    <property type="entry name" value="DUF302"/>
    <property type="match status" value="1"/>
</dbReference>